<dbReference type="InterPro" id="IPR050107">
    <property type="entry name" value="ABC_carbohydrate_import_ATPase"/>
</dbReference>
<dbReference type="GO" id="GO:0005524">
    <property type="term" value="F:ATP binding"/>
    <property type="evidence" value="ECO:0007669"/>
    <property type="project" value="UniProtKB-KW"/>
</dbReference>
<protein>
    <recommendedName>
        <fullName evidence="7">ABC transporter domain-containing protein</fullName>
    </recommendedName>
</protein>
<dbReference type="InterPro" id="IPR003439">
    <property type="entry name" value="ABC_transporter-like_ATP-bd"/>
</dbReference>
<organism evidence="8">
    <name type="scientific">marine metagenome</name>
    <dbReference type="NCBI Taxonomy" id="408172"/>
    <lineage>
        <taxon>unclassified sequences</taxon>
        <taxon>metagenomes</taxon>
        <taxon>ecological metagenomes</taxon>
    </lineage>
</organism>
<dbReference type="AlphaFoldDB" id="A0A382TYI1"/>
<name>A0A382TYI1_9ZZZZ</name>
<feature type="domain" description="ABC transporter" evidence="7">
    <location>
        <begin position="25"/>
        <end position="60"/>
    </location>
</feature>
<evidence type="ECO:0000256" key="5">
    <source>
        <dbReference type="ARBA" id="ARBA00022967"/>
    </source>
</evidence>
<keyword evidence="1" id="KW-0813">Transport</keyword>
<keyword evidence="3" id="KW-0547">Nucleotide-binding</keyword>
<keyword evidence="4" id="KW-0067">ATP-binding</keyword>
<dbReference type="Pfam" id="PF00005">
    <property type="entry name" value="ABC_tran"/>
    <property type="match status" value="1"/>
</dbReference>
<feature type="non-terminal residue" evidence="8">
    <location>
        <position position="61"/>
    </location>
</feature>
<reference evidence="8" key="1">
    <citation type="submission" date="2018-05" db="EMBL/GenBank/DDBJ databases">
        <authorList>
            <person name="Lanie J.A."/>
            <person name="Ng W.-L."/>
            <person name="Kazmierczak K.M."/>
            <person name="Andrzejewski T.M."/>
            <person name="Davidsen T.M."/>
            <person name="Wayne K.J."/>
            <person name="Tettelin H."/>
            <person name="Glass J.I."/>
            <person name="Rusch D."/>
            <person name="Podicherti R."/>
            <person name="Tsui H.-C.T."/>
            <person name="Winkler M.E."/>
        </authorList>
    </citation>
    <scope>NUCLEOTIDE SEQUENCE</scope>
</reference>
<accession>A0A382TYI1</accession>
<evidence type="ECO:0000256" key="6">
    <source>
        <dbReference type="ARBA" id="ARBA00023136"/>
    </source>
</evidence>
<dbReference type="InterPro" id="IPR027417">
    <property type="entry name" value="P-loop_NTPase"/>
</dbReference>
<gene>
    <name evidence="8" type="ORF">METZ01_LOCUS379964</name>
</gene>
<evidence type="ECO:0000313" key="8">
    <source>
        <dbReference type="EMBL" id="SVD27110.1"/>
    </source>
</evidence>
<dbReference type="PANTHER" id="PTHR43790:SF3">
    <property type="entry name" value="D-ALLOSE IMPORT ATP-BINDING PROTEIN ALSA-RELATED"/>
    <property type="match status" value="1"/>
</dbReference>
<dbReference type="SUPFAM" id="SSF52540">
    <property type="entry name" value="P-loop containing nucleoside triphosphate hydrolases"/>
    <property type="match status" value="1"/>
</dbReference>
<evidence type="ECO:0000256" key="1">
    <source>
        <dbReference type="ARBA" id="ARBA00022448"/>
    </source>
</evidence>
<keyword evidence="6" id="KW-0472">Membrane</keyword>
<evidence type="ECO:0000259" key="7">
    <source>
        <dbReference type="Pfam" id="PF00005"/>
    </source>
</evidence>
<dbReference type="GO" id="GO:0016887">
    <property type="term" value="F:ATP hydrolysis activity"/>
    <property type="evidence" value="ECO:0007669"/>
    <property type="project" value="InterPro"/>
</dbReference>
<dbReference type="PANTHER" id="PTHR43790">
    <property type="entry name" value="CARBOHYDRATE TRANSPORT ATP-BINDING PROTEIN MG119-RELATED"/>
    <property type="match status" value="1"/>
</dbReference>
<keyword evidence="5" id="KW-1278">Translocase</keyword>
<evidence type="ECO:0000256" key="4">
    <source>
        <dbReference type="ARBA" id="ARBA00022840"/>
    </source>
</evidence>
<proteinExistence type="predicted"/>
<keyword evidence="2" id="KW-1003">Cell membrane</keyword>
<dbReference type="Gene3D" id="3.40.50.300">
    <property type="entry name" value="P-loop containing nucleotide triphosphate hydrolases"/>
    <property type="match status" value="1"/>
</dbReference>
<evidence type="ECO:0000256" key="3">
    <source>
        <dbReference type="ARBA" id="ARBA00022741"/>
    </source>
</evidence>
<evidence type="ECO:0000256" key="2">
    <source>
        <dbReference type="ARBA" id="ARBA00022475"/>
    </source>
</evidence>
<sequence length="61" mass="6236">MSASKAPYILEMRNISKSFGGVHALHDVSLKCTPGTVHALVGENGAGKSTLIKILSGALSA</sequence>
<dbReference type="EMBL" id="UINC01140140">
    <property type="protein sequence ID" value="SVD27110.1"/>
    <property type="molecule type" value="Genomic_DNA"/>
</dbReference>